<evidence type="ECO:0000313" key="2">
    <source>
        <dbReference type="EMBL" id="PRQ16770.1"/>
    </source>
</evidence>
<evidence type="ECO:0000313" key="3">
    <source>
        <dbReference type="Proteomes" id="UP000238479"/>
    </source>
</evidence>
<accession>A0A2P6P4A7</accession>
<reference evidence="2 3" key="1">
    <citation type="journal article" date="2018" name="Nat. Genet.">
        <title>The Rosa genome provides new insights in the design of modern roses.</title>
        <authorList>
            <person name="Bendahmane M."/>
        </authorList>
    </citation>
    <scope>NUCLEOTIDE SEQUENCE [LARGE SCALE GENOMIC DNA]</scope>
    <source>
        <strain evidence="3">cv. Old Blush</strain>
    </source>
</reference>
<dbReference type="AlphaFoldDB" id="A0A2P6P4A7"/>
<dbReference type="STRING" id="74649.A0A2P6P4A7"/>
<name>A0A2P6P4A7_ROSCH</name>
<dbReference type="PANTHER" id="PTHR34361:SF6">
    <property type="entry name" value="POX DOMAIN-CONTAINING PROTEIN"/>
    <property type="match status" value="1"/>
</dbReference>
<proteinExistence type="predicted"/>
<dbReference type="Proteomes" id="UP000238479">
    <property type="component" value="Chromosome 7"/>
</dbReference>
<feature type="region of interest" description="Disordered" evidence="1">
    <location>
        <begin position="280"/>
        <end position="318"/>
    </location>
</feature>
<organism evidence="2 3">
    <name type="scientific">Rosa chinensis</name>
    <name type="common">China rose</name>
    <dbReference type="NCBI Taxonomy" id="74649"/>
    <lineage>
        <taxon>Eukaryota</taxon>
        <taxon>Viridiplantae</taxon>
        <taxon>Streptophyta</taxon>
        <taxon>Embryophyta</taxon>
        <taxon>Tracheophyta</taxon>
        <taxon>Spermatophyta</taxon>
        <taxon>Magnoliopsida</taxon>
        <taxon>eudicotyledons</taxon>
        <taxon>Gunneridae</taxon>
        <taxon>Pentapetalae</taxon>
        <taxon>rosids</taxon>
        <taxon>fabids</taxon>
        <taxon>Rosales</taxon>
        <taxon>Rosaceae</taxon>
        <taxon>Rosoideae</taxon>
        <taxon>Rosoideae incertae sedis</taxon>
        <taxon>Rosa</taxon>
    </lineage>
</organism>
<dbReference type="PANTHER" id="PTHR34361">
    <property type="entry name" value="OS08G0157800 PROTEIN"/>
    <property type="match status" value="1"/>
</dbReference>
<comment type="caution">
    <text evidence="2">The sequence shown here is derived from an EMBL/GenBank/DDBJ whole genome shotgun (WGS) entry which is preliminary data.</text>
</comment>
<evidence type="ECO:0000256" key="1">
    <source>
        <dbReference type="SAM" id="MobiDB-lite"/>
    </source>
</evidence>
<dbReference type="Gramene" id="PRQ16770">
    <property type="protein sequence ID" value="PRQ16770"/>
    <property type="gene ID" value="RchiOBHm_Chr7g0187831"/>
</dbReference>
<keyword evidence="3" id="KW-1185">Reference proteome</keyword>
<gene>
    <name evidence="2" type="ORF">RchiOBHm_Chr7g0187831</name>
</gene>
<feature type="compositionally biased region" description="Basic and acidic residues" evidence="1">
    <location>
        <begin position="280"/>
        <end position="298"/>
    </location>
</feature>
<sequence length="682" mass="74208">MEEDGHGKRVSSSAVSSRLSAKAQPFRLNRFTAQPTWTSSLTSVDPCDSLIKSLSNVNLEEDPLPSALNFGLDSLQGSWFGQHSDSLACTNYAYETLLEQGKPVKKSKLYDENSESVHEKCSYLTMGRETPFTSSSTDPVDAGIFSSSAVNSVATSYEFPMSVMYSASMLQSYSQPELTYTTPAASWNRSNLTMTFGEVGLTKYDPCAANSTASQSPRYDAFLDLGLGSSDTRITFSPLNPILSKNAEVTGSFAVKCNDNSSKYSPPDIMDLHQLLYGEGKKTDHDKSPSDKGNERKCGKTVSSEGSDPLLTDKSDPQITLEKLYDKSSSEHQDAEAAVSLSTKLDGNDSDVDSPCWRGSLASRQTPLGVSRSLSSHSIENVQEASYSLNPLAPHFFPRPSKAIVNCYANECDADDFSSFKNSESGAVGAVSSFSKENTSVDKAGSKSSLSLNGMGTQTSNDIHEPKREYALLDKSGSYSALSEGISKLLSTDSKTDVSTVLNMMHDLSSFLVQNCSNDVLLNDHDLIQHIINNLCMCFQHRAGGKTPMPDFTVSGTPYFPNKSTEIIEAGCSKMGFQVTKTGALAVPHELDHQNVVGCLDITERMLNSFPSYSNVTGKSKDIIQVMGNAVRDSYSTKDEIDPQALVYKKLWLEAEATLRAMKYERCVMHEIGNGMAQSKQK</sequence>
<protein>
    <submittedName>
        <fullName evidence="2">Uncharacterized protein</fullName>
    </submittedName>
</protein>
<feature type="compositionally biased region" description="Polar residues" evidence="1">
    <location>
        <begin position="446"/>
        <end position="461"/>
    </location>
</feature>
<dbReference type="EMBL" id="PDCK01000045">
    <property type="protein sequence ID" value="PRQ16770.1"/>
    <property type="molecule type" value="Genomic_DNA"/>
</dbReference>
<dbReference type="OMA" id="HENECGS"/>
<feature type="region of interest" description="Disordered" evidence="1">
    <location>
        <begin position="440"/>
        <end position="462"/>
    </location>
</feature>